<dbReference type="InterPro" id="IPR000150">
    <property type="entry name" value="Cof"/>
</dbReference>
<dbReference type="Gene3D" id="3.30.1240.10">
    <property type="match status" value="1"/>
</dbReference>
<sequence>MSKVVFIDVDGTLVDYEGNLPESAVSAIRKARENGHHVYICTGRSRAEVYQNIWDIGLDGMIGANGAYVEHNGQVVMHKGITKDECSDIVNWLKERNLEFYLESNSGLYASENFEEAGTPVIKKYAQRKGAKDMTVREAFPDMIFDEKNLVRDDVNKISFILSKYEDYLEAKEHFKNFEVNTWGGKGETALFGDLGVKGINKADAVVCILNTLKADVSDTIAIGDAKIDIPMLEYCNVGVAMGNGGEEIKEVADIITDSVENDGLYNAFERLGLI</sequence>
<evidence type="ECO:0000313" key="2">
    <source>
        <dbReference type="Proteomes" id="UP000823611"/>
    </source>
</evidence>
<organism evidence="1 2">
    <name type="scientific">Candidatus Fimicola merdigallinarum</name>
    <dbReference type="NCBI Taxonomy" id="2840819"/>
    <lineage>
        <taxon>Bacteria</taxon>
        <taxon>Bacillati</taxon>
        <taxon>Bacillota</taxon>
        <taxon>Clostridia</taxon>
        <taxon>Lachnospirales</taxon>
        <taxon>Lachnospiraceae</taxon>
        <taxon>Lachnospiraceae incertae sedis</taxon>
        <taxon>Candidatus Fimicola</taxon>
    </lineage>
</organism>
<reference evidence="1" key="1">
    <citation type="submission" date="2020-10" db="EMBL/GenBank/DDBJ databases">
        <authorList>
            <person name="Gilroy R."/>
        </authorList>
    </citation>
    <scope>NUCLEOTIDE SEQUENCE</scope>
    <source>
        <strain evidence="1">F6-4510</strain>
    </source>
</reference>
<keyword evidence="1" id="KW-0378">Hydrolase</keyword>
<dbReference type="Gene3D" id="3.40.50.1000">
    <property type="entry name" value="HAD superfamily/HAD-like"/>
    <property type="match status" value="1"/>
</dbReference>
<dbReference type="SFLD" id="SFLDS00003">
    <property type="entry name" value="Haloacid_Dehalogenase"/>
    <property type="match status" value="1"/>
</dbReference>
<accession>A0A9D9DW43</accession>
<dbReference type="InterPro" id="IPR006379">
    <property type="entry name" value="HAD-SF_hydro_IIB"/>
</dbReference>
<dbReference type="PANTHER" id="PTHR10000:SF25">
    <property type="entry name" value="PHOSPHATASE YKRA-RELATED"/>
    <property type="match status" value="1"/>
</dbReference>
<proteinExistence type="predicted"/>
<dbReference type="InterPro" id="IPR036412">
    <property type="entry name" value="HAD-like_sf"/>
</dbReference>
<evidence type="ECO:0000313" key="1">
    <source>
        <dbReference type="EMBL" id="MBO8434688.1"/>
    </source>
</evidence>
<dbReference type="NCBIfam" id="TIGR00099">
    <property type="entry name" value="Cof-subfamily"/>
    <property type="match status" value="1"/>
</dbReference>
<dbReference type="PANTHER" id="PTHR10000">
    <property type="entry name" value="PHOSPHOSERINE PHOSPHATASE"/>
    <property type="match status" value="1"/>
</dbReference>
<protein>
    <submittedName>
        <fullName evidence="1">HAD family hydrolase</fullName>
    </submittedName>
</protein>
<dbReference type="GO" id="GO:0016791">
    <property type="term" value="F:phosphatase activity"/>
    <property type="evidence" value="ECO:0007669"/>
    <property type="project" value="TreeGrafter"/>
</dbReference>
<dbReference type="AlphaFoldDB" id="A0A9D9DW43"/>
<dbReference type="Proteomes" id="UP000823611">
    <property type="component" value="Unassembled WGS sequence"/>
</dbReference>
<dbReference type="EMBL" id="JADIMX010000097">
    <property type="protein sequence ID" value="MBO8434688.1"/>
    <property type="molecule type" value="Genomic_DNA"/>
</dbReference>
<dbReference type="Pfam" id="PF08282">
    <property type="entry name" value="Hydrolase_3"/>
    <property type="match status" value="1"/>
</dbReference>
<name>A0A9D9DW43_9FIRM</name>
<dbReference type="GO" id="GO:0000287">
    <property type="term" value="F:magnesium ion binding"/>
    <property type="evidence" value="ECO:0007669"/>
    <property type="project" value="TreeGrafter"/>
</dbReference>
<comment type="caution">
    <text evidence="1">The sequence shown here is derived from an EMBL/GenBank/DDBJ whole genome shotgun (WGS) entry which is preliminary data.</text>
</comment>
<dbReference type="GO" id="GO:0005829">
    <property type="term" value="C:cytosol"/>
    <property type="evidence" value="ECO:0007669"/>
    <property type="project" value="TreeGrafter"/>
</dbReference>
<dbReference type="InterPro" id="IPR023214">
    <property type="entry name" value="HAD_sf"/>
</dbReference>
<gene>
    <name evidence="1" type="ORF">IAC55_05140</name>
</gene>
<dbReference type="SUPFAM" id="SSF56784">
    <property type="entry name" value="HAD-like"/>
    <property type="match status" value="1"/>
</dbReference>
<reference evidence="1" key="2">
    <citation type="journal article" date="2021" name="PeerJ">
        <title>Extensive microbial diversity within the chicken gut microbiome revealed by metagenomics and culture.</title>
        <authorList>
            <person name="Gilroy R."/>
            <person name="Ravi A."/>
            <person name="Getino M."/>
            <person name="Pursley I."/>
            <person name="Horton D.L."/>
            <person name="Alikhan N.F."/>
            <person name="Baker D."/>
            <person name="Gharbi K."/>
            <person name="Hall N."/>
            <person name="Watson M."/>
            <person name="Adriaenssens E.M."/>
            <person name="Foster-Nyarko E."/>
            <person name="Jarju S."/>
            <person name="Secka A."/>
            <person name="Antonio M."/>
            <person name="Oren A."/>
            <person name="Chaudhuri R.R."/>
            <person name="La Ragione R."/>
            <person name="Hildebrand F."/>
            <person name="Pallen M.J."/>
        </authorList>
    </citation>
    <scope>NUCLEOTIDE SEQUENCE</scope>
    <source>
        <strain evidence="1">F6-4510</strain>
    </source>
</reference>
<dbReference type="SFLD" id="SFLDG01140">
    <property type="entry name" value="C2.B:_Phosphomannomutase_and_P"/>
    <property type="match status" value="1"/>
</dbReference>
<dbReference type="NCBIfam" id="TIGR01484">
    <property type="entry name" value="HAD-SF-IIB"/>
    <property type="match status" value="1"/>
</dbReference>